<dbReference type="AlphaFoldDB" id="A0A2P5DC93"/>
<proteinExistence type="predicted"/>
<feature type="region of interest" description="Disordered" evidence="1">
    <location>
        <begin position="38"/>
        <end position="58"/>
    </location>
</feature>
<gene>
    <name evidence="2" type="ORF">PanWU01x14_076340</name>
</gene>
<reference evidence="3" key="1">
    <citation type="submission" date="2016-06" db="EMBL/GenBank/DDBJ databases">
        <title>Parallel loss of symbiosis genes in relatives of nitrogen-fixing non-legume Parasponia.</title>
        <authorList>
            <person name="Van Velzen R."/>
            <person name="Holmer R."/>
            <person name="Bu F."/>
            <person name="Rutten L."/>
            <person name="Van Zeijl A."/>
            <person name="Liu W."/>
            <person name="Santuari L."/>
            <person name="Cao Q."/>
            <person name="Sharma T."/>
            <person name="Shen D."/>
            <person name="Roswanjaya Y."/>
            <person name="Wardhani T."/>
            <person name="Kalhor M.S."/>
            <person name="Jansen J."/>
            <person name="Van den Hoogen J."/>
            <person name="Gungor B."/>
            <person name="Hartog M."/>
            <person name="Hontelez J."/>
            <person name="Verver J."/>
            <person name="Yang W.-C."/>
            <person name="Schijlen E."/>
            <person name="Repin R."/>
            <person name="Schilthuizen M."/>
            <person name="Schranz E."/>
            <person name="Heidstra R."/>
            <person name="Miyata K."/>
            <person name="Fedorova E."/>
            <person name="Kohlen W."/>
            <person name="Bisseling T."/>
            <person name="Smit S."/>
            <person name="Geurts R."/>
        </authorList>
    </citation>
    <scope>NUCLEOTIDE SEQUENCE [LARGE SCALE GENOMIC DNA]</scope>
    <source>
        <strain evidence="3">cv. WU1-14</strain>
    </source>
</reference>
<feature type="non-terminal residue" evidence="2">
    <location>
        <position position="58"/>
    </location>
</feature>
<dbReference type="Proteomes" id="UP000237105">
    <property type="component" value="Unassembled WGS sequence"/>
</dbReference>
<evidence type="ECO:0000313" key="2">
    <source>
        <dbReference type="EMBL" id="PON70924.1"/>
    </source>
</evidence>
<dbReference type="EMBL" id="JXTB01000047">
    <property type="protein sequence ID" value="PON70924.1"/>
    <property type="molecule type" value="Genomic_DNA"/>
</dbReference>
<comment type="caution">
    <text evidence="2">The sequence shown here is derived from an EMBL/GenBank/DDBJ whole genome shotgun (WGS) entry which is preliminary data.</text>
</comment>
<organism evidence="2 3">
    <name type="scientific">Parasponia andersonii</name>
    <name type="common">Sponia andersonii</name>
    <dbReference type="NCBI Taxonomy" id="3476"/>
    <lineage>
        <taxon>Eukaryota</taxon>
        <taxon>Viridiplantae</taxon>
        <taxon>Streptophyta</taxon>
        <taxon>Embryophyta</taxon>
        <taxon>Tracheophyta</taxon>
        <taxon>Spermatophyta</taxon>
        <taxon>Magnoliopsida</taxon>
        <taxon>eudicotyledons</taxon>
        <taxon>Gunneridae</taxon>
        <taxon>Pentapetalae</taxon>
        <taxon>rosids</taxon>
        <taxon>fabids</taxon>
        <taxon>Rosales</taxon>
        <taxon>Cannabaceae</taxon>
        <taxon>Parasponia</taxon>
    </lineage>
</organism>
<name>A0A2P5DC93_PARAD</name>
<accession>A0A2P5DC93</accession>
<evidence type="ECO:0000313" key="3">
    <source>
        <dbReference type="Proteomes" id="UP000237105"/>
    </source>
</evidence>
<evidence type="ECO:0000256" key="1">
    <source>
        <dbReference type="SAM" id="MobiDB-lite"/>
    </source>
</evidence>
<protein>
    <submittedName>
        <fullName evidence="2">Uncharacterized protein</fullName>
    </submittedName>
</protein>
<keyword evidence="3" id="KW-1185">Reference proteome</keyword>
<sequence>MGCPRIEPSPSQTLDELGLVRFLPRQLRVGSFKGLPPEYSGKQLTAPDPDRSFNVILS</sequence>